<comment type="caution">
    <text evidence="6">The sequence shown here is derived from an EMBL/GenBank/DDBJ whole genome shotgun (WGS) entry which is preliminary data.</text>
</comment>
<dbReference type="Proteomes" id="UP000886860">
    <property type="component" value="Unassembled WGS sequence"/>
</dbReference>
<protein>
    <recommendedName>
        <fullName evidence="4">Cys-tRNA(Pro)/Cys-tRNA(Cys) deacylase</fullName>
        <ecNumber evidence="4">4.2.-.-</ecNumber>
    </recommendedName>
</protein>
<dbReference type="InterPro" id="IPR036754">
    <property type="entry name" value="YbaK/aa-tRNA-synt-asso_dom_sf"/>
</dbReference>
<evidence type="ECO:0000256" key="3">
    <source>
        <dbReference type="ARBA" id="ARBA00023239"/>
    </source>
</evidence>
<evidence type="ECO:0000313" key="7">
    <source>
        <dbReference type="Proteomes" id="UP000886860"/>
    </source>
</evidence>
<organism evidence="6 7">
    <name type="scientific">Candidatus Caccovicinus merdipullorum</name>
    <dbReference type="NCBI Taxonomy" id="2840724"/>
    <lineage>
        <taxon>Bacteria</taxon>
        <taxon>Bacillati</taxon>
        <taxon>Bacillota</taxon>
        <taxon>Clostridia</taxon>
        <taxon>Eubacteriales</taxon>
        <taxon>Candidatus Caccovicinus</taxon>
    </lineage>
</organism>
<dbReference type="PANTHER" id="PTHR30411:SF0">
    <property type="entry name" value="CYS-TRNA(PRO)_CYS-TRNA(CYS) DEACYLASE YBAK"/>
    <property type="match status" value="1"/>
</dbReference>
<dbReference type="GO" id="GO:0016829">
    <property type="term" value="F:lyase activity"/>
    <property type="evidence" value="ECO:0007669"/>
    <property type="project" value="UniProtKB-KW"/>
</dbReference>
<dbReference type="AlphaFoldDB" id="A0A9D1GK94"/>
<dbReference type="NCBIfam" id="TIGR00011">
    <property type="entry name" value="YbaK_EbsC"/>
    <property type="match status" value="1"/>
</dbReference>
<evidence type="ECO:0000256" key="1">
    <source>
        <dbReference type="ARBA" id="ARBA00009798"/>
    </source>
</evidence>
<dbReference type="SUPFAM" id="SSF55826">
    <property type="entry name" value="YbaK/ProRS associated domain"/>
    <property type="match status" value="1"/>
</dbReference>
<dbReference type="EMBL" id="DVKS01000188">
    <property type="protein sequence ID" value="HIT42663.1"/>
    <property type="molecule type" value="Genomic_DNA"/>
</dbReference>
<dbReference type="PIRSF" id="PIRSF006181">
    <property type="entry name" value="EbsC_YbaK"/>
    <property type="match status" value="1"/>
</dbReference>
<reference evidence="6" key="2">
    <citation type="journal article" date="2021" name="PeerJ">
        <title>Extensive microbial diversity within the chicken gut microbiome revealed by metagenomics and culture.</title>
        <authorList>
            <person name="Gilroy R."/>
            <person name="Ravi A."/>
            <person name="Getino M."/>
            <person name="Pursley I."/>
            <person name="Horton D.L."/>
            <person name="Alikhan N.F."/>
            <person name="Baker D."/>
            <person name="Gharbi K."/>
            <person name="Hall N."/>
            <person name="Watson M."/>
            <person name="Adriaenssens E.M."/>
            <person name="Foster-Nyarko E."/>
            <person name="Jarju S."/>
            <person name="Secka A."/>
            <person name="Antonio M."/>
            <person name="Oren A."/>
            <person name="Chaudhuri R.R."/>
            <person name="La Ragione R."/>
            <person name="Hildebrand F."/>
            <person name="Pallen M.J."/>
        </authorList>
    </citation>
    <scope>NUCLEOTIDE SEQUENCE</scope>
    <source>
        <strain evidence="6">CHK123-3438</strain>
    </source>
</reference>
<keyword evidence="3 4" id="KW-0456">Lyase</keyword>
<proteinExistence type="inferred from homology"/>
<accession>A0A9D1GK94</accession>
<comment type="similarity">
    <text evidence="1 4">Belongs to the prolyl-tRNA editing family. YbaK/EbsC subfamily.</text>
</comment>
<name>A0A9D1GK94_9FIRM</name>
<sequence length="158" mass="17382">MGDKTKTNVMRMLEAAGIPYETSRYEVDESDLSGSHAADALGADHDCVYKTLVLKGEKTGYLVCCIPVDEELDLKKTARAAGDKKVEMIHVKELLPLTGYIRGGCSPIGMKKKFPTYIEETAQLYDRIYVSAGMRGCQVILAPEDLRQMTEGVFAALI</sequence>
<dbReference type="GO" id="GO:0006412">
    <property type="term" value="P:translation"/>
    <property type="evidence" value="ECO:0007669"/>
    <property type="project" value="UniProtKB-KW"/>
</dbReference>
<dbReference type="PANTHER" id="PTHR30411">
    <property type="entry name" value="CYTOPLASMIC PROTEIN"/>
    <property type="match status" value="1"/>
</dbReference>
<evidence type="ECO:0000256" key="2">
    <source>
        <dbReference type="ARBA" id="ARBA00022917"/>
    </source>
</evidence>
<evidence type="ECO:0000256" key="4">
    <source>
        <dbReference type="PIRNR" id="PIRNR006181"/>
    </source>
</evidence>
<dbReference type="GO" id="GO:0002161">
    <property type="term" value="F:aminoacyl-tRNA deacylase activity"/>
    <property type="evidence" value="ECO:0007669"/>
    <property type="project" value="InterPro"/>
</dbReference>
<feature type="domain" description="YbaK/aminoacyl-tRNA synthetase-associated" evidence="5">
    <location>
        <begin position="36"/>
        <end position="148"/>
    </location>
</feature>
<dbReference type="EC" id="4.2.-.-" evidence="4"/>
<evidence type="ECO:0000313" key="6">
    <source>
        <dbReference type="EMBL" id="HIT42663.1"/>
    </source>
</evidence>
<dbReference type="InterPro" id="IPR007214">
    <property type="entry name" value="YbaK/aa-tRNA-synth-assoc-dom"/>
</dbReference>
<dbReference type="Gene3D" id="3.90.960.10">
    <property type="entry name" value="YbaK/aminoacyl-tRNA synthetase-associated domain"/>
    <property type="match status" value="1"/>
</dbReference>
<evidence type="ECO:0000259" key="5">
    <source>
        <dbReference type="Pfam" id="PF04073"/>
    </source>
</evidence>
<dbReference type="Pfam" id="PF04073">
    <property type="entry name" value="tRNA_edit"/>
    <property type="match status" value="1"/>
</dbReference>
<keyword evidence="2 4" id="KW-0648">Protein biosynthesis</keyword>
<dbReference type="CDD" id="cd00002">
    <property type="entry name" value="YbaK_deacylase"/>
    <property type="match status" value="1"/>
</dbReference>
<dbReference type="InterPro" id="IPR004369">
    <property type="entry name" value="Prolyl-tRNA_editing_YbaK/EbsC"/>
</dbReference>
<gene>
    <name evidence="6" type="primary">ybaK</name>
    <name evidence="6" type="ORF">IAB60_11325</name>
</gene>
<reference evidence="6" key="1">
    <citation type="submission" date="2020-10" db="EMBL/GenBank/DDBJ databases">
        <authorList>
            <person name="Gilroy R."/>
        </authorList>
    </citation>
    <scope>NUCLEOTIDE SEQUENCE</scope>
    <source>
        <strain evidence="6">CHK123-3438</strain>
    </source>
</reference>